<evidence type="ECO:0000313" key="4">
    <source>
        <dbReference type="EMBL" id="CEP18421.1"/>
    </source>
</evidence>
<dbReference type="InterPro" id="IPR036291">
    <property type="entry name" value="NAD(P)-bd_dom_sf"/>
</dbReference>
<dbReference type="PROSITE" id="PS00061">
    <property type="entry name" value="ADH_SHORT"/>
    <property type="match status" value="1"/>
</dbReference>
<organism evidence="4 5">
    <name type="scientific">Parasitella parasitica</name>
    <dbReference type="NCBI Taxonomy" id="35722"/>
    <lineage>
        <taxon>Eukaryota</taxon>
        <taxon>Fungi</taxon>
        <taxon>Fungi incertae sedis</taxon>
        <taxon>Mucoromycota</taxon>
        <taxon>Mucoromycotina</taxon>
        <taxon>Mucoromycetes</taxon>
        <taxon>Mucorales</taxon>
        <taxon>Mucorineae</taxon>
        <taxon>Mucoraceae</taxon>
        <taxon>Parasitella</taxon>
    </lineage>
</organism>
<keyword evidence="2" id="KW-0521">NADP</keyword>
<dbReference type="InterPro" id="IPR002347">
    <property type="entry name" value="SDR_fam"/>
</dbReference>
<dbReference type="SUPFAM" id="SSF51735">
    <property type="entry name" value="NAD(P)-binding Rossmann-fold domains"/>
    <property type="match status" value="1"/>
</dbReference>
<dbReference type="GO" id="GO:0016616">
    <property type="term" value="F:oxidoreductase activity, acting on the CH-OH group of donors, NAD or NADP as acceptor"/>
    <property type="evidence" value="ECO:0007669"/>
    <property type="project" value="TreeGrafter"/>
</dbReference>
<keyword evidence="3" id="KW-0560">Oxidoreductase</keyword>
<proteinExistence type="inferred from homology"/>
<evidence type="ECO:0008006" key="6">
    <source>
        <dbReference type="Google" id="ProtNLM"/>
    </source>
</evidence>
<dbReference type="AlphaFoldDB" id="A0A0B7NIM1"/>
<dbReference type="OrthoDB" id="294295at2759"/>
<evidence type="ECO:0000256" key="1">
    <source>
        <dbReference type="ARBA" id="ARBA00006484"/>
    </source>
</evidence>
<dbReference type="STRING" id="35722.A0A0B7NIM1"/>
<protein>
    <recommendedName>
        <fullName evidence="6">2-deoxy-D-gluconate 3-dehydrogenase</fullName>
    </recommendedName>
</protein>
<comment type="similarity">
    <text evidence="1">Belongs to the short-chain dehydrogenases/reductases (SDR) family.</text>
</comment>
<dbReference type="PRINTS" id="PR00080">
    <property type="entry name" value="SDRFAMILY"/>
</dbReference>
<dbReference type="Gene3D" id="3.40.50.720">
    <property type="entry name" value="NAD(P)-binding Rossmann-like Domain"/>
    <property type="match status" value="1"/>
</dbReference>
<name>A0A0B7NIM1_9FUNG</name>
<dbReference type="FunFam" id="3.40.50.720:FF:000084">
    <property type="entry name" value="Short-chain dehydrogenase reductase"/>
    <property type="match status" value="1"/>
</dbReference>
<accession>A0A0B7NIM1</accession>
<dbReference type="Proteomes" id="UP000054107">
    <property type="component" value="Unassembled WGS sequence"/>
</dbReference>
<evidence type="ECO:0000256" key="3">
    <source>
        <dbReference type="ARBA" id="ARBA00023002"/>
    </source>
</evidence>
<dbReference type="PANTHER" id="PTHR42760:SF5">
    <property type="entry name" value="2-DEHYDRO-3-DEOXY-D-GLUCONATE 5-DEHYDROGENASE"/>
    <property type="match status" value="1"/>
</dbReference>
<dbReference type="InterPro" id="IPR020904">
    <property type="entry name" value="Sc_DH/Rdtase_CS"/>
</dbReference>
<keyword evidence="5" id="KW-1185">Reference proteome</keyword>
<dbReference type="PANTHER" id="PTHR42760">
    <property type="entry name" value="SHORT-CHAIN DEHYDROGENASES/REDUCTASES FAMILY MEMBER"/>
    <property type="match status" value="1"/>
</dbReference>
<dbReference type="Pfam" id="PF13561">
    <property type="entry name" value="adh_short_C2"/>
    <property type="match status" value="1"/>
</dbReference>
<gene>
    <name evidence="4" type="primary">PARPA_12725.1 scaffold 45468</name>
</gene>
<dbReference type="EMBL" id="LN733835">
    <property type="protein sequence ID" value="CEP18421.1"/>
    <property type="molecule type" value="Genomic_DNA"/>
</dbReference>
<dbReference type="PRINTS" id="PR00081">
    <property type="entry name" value="GDHRDH"/>
</dbReference>
<sequence>MSKDLFSLDGKVAAISGCTRGIGRDMAIALAEAGAGKDDFIYNDDCDICIRAVVDNIFVHDEIAALGRQCHIVFLDANDESSIEKCIPSVLGKFNGKLDILVNNAGIVKRKPAVDFSAEDWNSVIQCNLNSVFALSQAAGKHMIAQRSGKIINTASLMSYQGGLNVASYAASKGGVGTLTKALANEWAQFNVNVNAIAPGYIATDMTDALRNDQTRNHDILARIPAQRYGKPEDLKGPLIFLASQASNYVNGELLVVDGGWMGR</sequence>
<reference evidence="4 5" key="1">
    <citation type="submission" date="2014-09" db="EMBL/GenBank/DDBJ databases">
        <authorList>
            <person name="Ellenberger Sabrina"/>
        </authorList>
    </citation>
    <scope>NUCLEOTIDE SEQUENCE [LARGE SCALE GENOMIC DNA]</scope>
    <source>
        <strain evidence="4 5">CBS 412.66</strain>
    </source>
</reference>
<evidence type="ECO:0000256" key="2">
    <source>
        <dbReference type="ARBA" id="ARBA00022857"/>
    </source>
</evidence>
<evidence type="ECO:0000313" key="5">
    <source>
        <dbReference type="Proteomes" id="UP000054107"/>
    </source>
</evidence>